<organism evidence="1 2">
    <name type="scientific">Flavobacterium glycines</name>
    <dbReference type="NCBI Taxonomy" id="551990"/>
    <lineage>
        <taxon>Bacteria</taxon>
        <taxon>Pseudomonadati</taxon>
        <taxon>Bacteroidota</taxon>
        <taxon>Flavobacteriia</taxon>
        <taxon>Flavobacteriales</taxon>
        <taxon>Flavobacteriaceae</taxon>
        <taxon>Flavobacterium</taxon>
    </lineage>
</organism>
<comment type="caution">
    <text evidence="1">The sequence shown here is derived from an EMBL/GenBank/DDBJ whole genome shotgun (WGS) entry which is preliminary data.</text>
</comment>
<evidence type="ECO:0000313" key="1">
    <source>
        <dbReference type="EMBL" id="SDI64791.1"/>
    </source>
</evidence>
<protein>
    <recommendedName>
        <fullName evidence="3">Transposase</fullName>
    </recommendedName>
</protein>
<proteinExistence type="predicted"/>
<name>A0A1G8MA45_9FLAO</name>
<sequence length="30" mass="3520">MSVDWSFKIKNKPLRNEDRLSLNSLNALMV</sequence>
<evidence type="ECO:0008006" key="3">
    <source>
        <dbReference type="Google" id="ProtNLM"/>
    </source>
</evidence>
<dbReference type="EMBL" id="FNEO01000001">
    <property type="protein sequence ID" value="SDI64791.1"/>
    <property type="molecule type" value="Genomic_DNA"/>
</dbReference>
<reference evidence="1 2" key="1">
    <citation type="submission" date="2016-10" db="EMBL/GenBank/DDBJ databases">
        <authorList>
            <person name="Varghese N."/>
            <person name="Submissions S."/>
        </authorList>
    </citation>
    <scope>NUCLEOTIDE SEQUENCE [LARGE SCALE GENOMIC DNA]</scope>
    <source>
        <strain evidence="1 2">Gm-149</strain>
    </source>
</reference>
<dbReference type="Proteomes" id="UP000182367">
    <property type="component" value="Unassembled WGS sequence"/>
</dbReference>
<evidence type="ECO:0000313" key="2">
    <source>
        <dbReference type="Proteomes" id="UP000182367"/>
    </source>
</evidence>
<accession>A0A1G8MA45</accession>
<keyword evidence="2" id="KW-1185">Reference proteome</keyword>
<gene>
    <name evidence="1" type="ORF">SAMN05192550_0441</name>
</gene>